<reference evidence="2" key="1">
    <citation type="journal article" date="2014" name="Int. J. Syst. Evol. Microbiol.">
        <title>Complete genome sequence of Corynebacterium casei LMG S-19264T (=DSM 44701T), isolated from a smear-ripened cheese.</title>
        <authorList>
            <consortium name="US DOE Joint Genome Institute (JGI-PGF)"/>
            <person name="Walter F."/>
            <person name="Albersmeier A."/>
            <person name="Kalinowski J."/>
            <person name="Ruckert C."/>
        </authorList>
    </citation>
    <scope>NUCLEOTIDE SEQUENCE</scope>
    <source>
        <strain evidence="2">JCM 19018</strain>
    </source>
</reference>
<protein>
    <submittedName>
        <fullName evidence="2">Uncharacterized protein</fullName>
    </submittedName>
</protein>
<dbReference type="Pfam" id="PF19148">
    <property type="entry name" value="DUF5830"/>
    <property type="match status" value="1"/>
</dbReference>
<accession>A0A830EU76</accession>
<gene>
    <name evidence="2" type="ORF">GCM10009067_28620</name>
</gene>
<organism evidence="2 3">
    <name type="scientific">Haloarcula sebkhae</name>
    <dbReference type="NCBI Taxonomy" id="932660"/>
    <lineage>
        <taxon>Archaea</taxon>
        <taxon>Methanobacteriati</taxon>
        <taxon>Methanobacteriota</taxon>
        <taxon>Stenosarchaea group</taxon>
        <taxon>Halobacteria</taxon>
        <taxon>Halobacteriales</taxon>
        <taxon>Haloarculaceae</taxon>
        <taxon>Haloarcula</taxon>
    </lineage>
</organism>
<proteinExistence type="predicted"/>
<dbReference type="EMBL" id="BMPD01000005">
    <property type="protein sequence ID" value="GGK74672.1"/>
    <property type="molecule type" value="Genomic_DNA"/>
</dbReference>
<evidence type="ECO:0000313" key="3">
    <source>
        <dbReference type="Proteomes" id="UP000614221"/>
    </source>
</evidence>
<evidence type="ECO:0000256" key="1">
    <source>
        <dbReference type="SAM" id="MobiDB-lite"/>
    </source>
</evidence>
<dbReference type="AlphaFoldDB" id="A0A830EU76"/>
<feature type="compositionally biased region" description="Basic and acidic residues" evidence="1">
    <location>
        <begin position="9"/>
        <end position="22"/>
    </location>
</feature>
<dbReference type="Proteomes" id="UP000614221">
    <property type="component" value="Unassembled WGS sequence"/>
</dbReference>
<dbReference type="InterPro" id="IPR043870">
    <property type="entry name" value="DUF5830"/>
</dbReference>
<reference evidence="2" key="2">
    <citation type="submission" date="2020-09" db="EMBL/GenBank/DDBJ databases">
        <authorList>
            <person name="Sun Q."/>
            <person name="Ohkuma M."/>
        </authorList>
    </citation>
    <scope>NUCLEOTIDE SEQUENCE</scope>
    <source>
        <strain evidence="2">JCM 19018</strain>
    </source>
</reference>
<sequence>MHQLGHHPFGREQRCRDSDDYHQPGSPDQLSLREAVHLPNWAVAIDKRFVVSFTLLGVESAIVSETRDPVELGVELLAHLEHGELSVADALDRIETVTTNPQVQREILDTAVMRGLIERENGVVRPRSQGSHVNFDSDVVVREGEFSCQRCGAAISTGHFVQFDGGELGPFGSTCIRKVLGRE</sequence>
<comment type="caution">
    <text evidence="2">The sequence shown here is derived from an EMBL/GenBank/DDBJ whole genome shotgun (WGS) entry which is preliminary data.</text>
</comment>
<evidence type="ECO:0000313" key="2">
    <source>
        <dbReference type="EMBL" id="GGK74672.1"/>
    </source>
</evidence>
<name>A0A830EU76_9EURY</name>
<feature type="region of interest" description="Disordered" evidence="1">
    <location>
        <begin position="1"/>
        <end position="29"/>
    </location>
</feature>